<accession>A0A6P8KEN8</accession>
<evidence type="ECO:0000313" key="2">
    <source>
        <dbReference type="Proteomes" id="UP000515162"/>
    </source>
</evidence>
<name>A0A6P8KEN8_DROMA</name>
<evidence type="ECO:0000313" key="3">
    <source>
        <dbReference type="RefSeq" id="XP_033162624.1"/>
    </source>
</evidence>
<organism evidence="2 3">
    <name type="scientific">Drosophila mauritiana</name>
    <name type="common">Fruit fly</name>
    <dbReference type="NCBI Taxonomy" id="7226"/>
    <lineage>
        <taxon>Eukaryota</taxon>
        <taxon>Metazoa</taxon>
        <taxon>Ecdysozoa</taxon>
        <taxon>Arthropoda</taxon>
        <taxon>Hexapoda</taxon>
        <taxon>Insecta</taxon>
        <taxon>Pterygota</taxon>
        <taxon>Neoptera</taxon>
        <taxon>Endopterygota</taxon>
        <taxon>Diptera</taxon>
        <taxon>Brachycera</taxon>
        <taxon>Muscomorpha</taxon>
        <taxon>Ephydroidea</taxon>
        <taxon>Drosophilidae</taxon>
        <taxon>Drosophila</taxon>
        <taxon>Sophophora</taxon>
    </lineage>
</organism>
<evidence type="ECO:0000256" key="1">
    <source>
        <dbReference type="SAM" id="MobiDB-lite"/>
    </source>
</evidence>
<sequence>MSLNCPVHNKDSSGLNITRSATSDDAKIAMCACLELANCRAENCQLKQKLTEYEAKISSLEHLVATIAEEQLQIRQEVIELRNETQGATMEAANELEPSDNLSVNPQEEMYDEDEYDPDSESEYNAIQSPNPSVHSSMASLVSLNISSNSSMELNVLTLNDNSDSDCIYSENEDF</sequence>
<feature type="compositionally biased region" description="Acidic residues" evidence="1">
    <location>
        <begin position="109"/>
        <end position="122"/>
    </location>
</feature>
<feature type="region of interest" description="Disordered" evidence="1">
    <location>
        <begin position="88"/>
        <end position="133"/>
    </location>
</feature>
<keyword evidence="2" id="KW-1185">Reference proteome</keyword>
<protein>
    <submittedName>
        <fullName evidence="3">Uncharacterized protein LOC117142630</fullName>
    </submittedName>
</protein>
<proteinExistence type="predicted"/>
<gene>
    <name evidence="3" type="primary">LOC117142630</name>
</gene>
<dbReference type="RefSeq" id="XP_033162624.1">
    <property type="nucleotide sequence ID" value="XM_033306733.1"/>
</dbReference>
<dbReference type="Proteomes" id="UP000515162">
    <property type="component" value="Chromosome 3R"/>
</dbReference>
<reference evidence="3" key="1">
    <citation type="submission" date="2025-08" db="UniProtKB">
        <authorList>
            <consortium name="RefSeq"/>
        </authorList>
    </citation>
    <scope>IDENTIFICATION</scope>
    <source>
        <strain evidence="3">Mau12</strain>
        <tissue evidence="3">Whole Body</tissue>
    </source>
</reference>
<dbReference type="AlphaFoldDB" id="A0A6P8KEN8"/>
<dbReference type="GeneID" id="117142630"/>